<dbReference type="EMBL" id="JAOWKX010000001">
    <property type="protein sequence ID" value="MCV2883751.1"/>
    <property type="molecule type" value="Genomic_DNA"/>
</dbReference>
<dbReference type="Gene3D" id="3.20.20.140">
    <property type="entry name" value="Metal-dependent hydrolases"/>
    <property type="match status" value="1"/>
</dbReference>
<comment type="function">
    <text evidence="7">Catalyzes the hydrolytic cleavage of the carbon-nitrogen bond in imidazolone-5-propanoate to yield N-formimidoyl-L-glutamate. It is the third step in the universal histidine degradation pathway.</text>
</comment>
<feature type="binding site" evidence="7">
    <location>
        <position position="144"/>
    </location>
    <ligand>
        <name>N-formimidoyl-L-glutamate</name>
        <dbReference type="ChEBI" id="CHEBI:58928"/>
    </ligand>
</feature>
<comment type="caution">
    <text evidence="9">The sequence shown here is derived from an EMBL/GenBank/DDBJ whole genome shotgun (WGS) entry which is preliminary data.</text>
</comment>
<dbReference type="RefSeq" id="WP_263710945.1">
    <property type="nucleotide sequence ID" value="NZ_JAOWKX010000001.1"/>
</dbReference>
<evidence type="ECO:0000256" key="2">
    <source>
        <dbReference type="ARBA" id="ARBA00022723"/>
    </source>
</evidence>
<accession>A0ABT3A4Z6</accession>
<feature type="binding site" evidence="7">
    <location>
        <position position="319"/>
    </location>
    <ligand>
        <name>N-formimidoyl-L-glutamate</name>
        <dbReference type="ChEBI" id="CHEBI:58928"/>
    </ligand>
</feature>
<feature type="binding site" evidence="7">
    <location>
        <position position="81"/>
    </location>
    <ligand>
        <name>4-imidazolone-5-propanoate</name>
        <dbReference type="ChEBI" id="CHEBI:77893"/>
    </ligand>
</feature>
<evidence type="ECO:0000313" key="10">
    <source>
        <dbReference type="Proteomes" id="UP001652504"/>
    </source>
</evidence>
<keyword evidence="5 7" id="KW-0862">Zinc</keyword>
<feature type="binding site" evidence="7">
    <location>
        <position position="322"/>
    </location>
    <ligand>
        <name>4-imidazolone-5-propanoate</name>
        <dbReference type="ChEBI" id="CHEBI:77893"/>
    </ligand>
</feature>
<feature type="binding site" evidence="7">
    <location>
        <position position="317"/>
    </location>
    <ligand>
        <name>Fe(3+)</name>
        <dbReference type="ChEBI" id="CHEBI:29034"/>
    </ligand>
</feature>
<dbReference type="Proteomes" id="UP001652504">
    <property type="component" value="Unassembled WGS sequence"/>
</dbReference>
<keyword evidence="4 7" id="KW-0369">Histidine metabolism</keyword>
<dbReference type="PANTHER" id="PTHR42752">
    <property type="entry name" value="IMIDAZOLONEPROPIONASE"/>
    <property type="match status" value="1"/>
</dbReference>
<dbReference type="Pfam" id="PF01979">
    <property type="entry name" value="Amidohydro_1"/>
    <property type="match status" value="1"/>
</dbReference>
<comment type="cofactor">
    <cofactor evidence="7">
        <name>Zn(2+)</name>
        <dbReference type="ChEBI" id="CHEBI:29105"/>
    </cofactor>
    <cofactor evidence="7">
        <name>Fe(3+)</name>
        <dbReference type="ChEBI" id="CHEBI:29034"/>
    </cofactor>
    <text evidence="7">Binds 1 zinc or iron ion per subunit.</text>
</comment>
<dbReference type="PANTHER" id="PTHR42752:SF1">
    <property type="entry name" value="IMIDAZOLONEPROPIONASE-RELATED"/>
    <property type="match status" value="1"/>
</dbReference>
<feature type="binding site" evidence="7">
    <location>
        <position position="72"/>
    </location>
    <ligand>
        <name>Fe(3+)</name>
        <dbReference type="ChEBI" id="CHEBI:29034"/>
    </ligand>
</feature>
<feature type="binding site" evidence="7">
    <location>
        <position position="74"/>
    </location>
    <ligand>
        <name>Zn(2+)</name>
        <dbReference type="ChEBI" id="CHEBI:29105"/>
    </ligand>
</feature>
<gene>
    <name evidence="7 9" type="primary">hutI</name>
    <name evidence="9" type="ORF">OE749_03415</name>
</gene>
<dbReference type="Gene3D" id="2.30.40.10">
    <property type="entry name" value="Urease, subunit C, domain 1"/>
    <property type="match status" value="1"/>
</dbReference>
<keyword evidence="3 7" id="KW-0378">Hydrolase</keyword>
<dbReference type="InterPro" id="IPR011059">
    <property type="entry name" value="Metal-dep_hydrolase_composite"/>
</dbReference>
<evidence type="ECO:0000256" key="3">
    <source>
        <dbReference type="ARBA" id="ARBA00022801"/>
    </source>
</evidence>
<dbReference type="CDD" id="cd01296">
    <property type="entry name" value="Imidazolone-5PH"/>
    <property type="match status" value="1"/>
</dbReference>
<feature type="binding site" evidence="7">
    <location>
        <position position="242"/>
    </location>
    <ligand>
        <name>Zn(2+)</name>
        <dbReference type="ChEBI" id="CHEBI:29105"/>
    </ligand>
</feature>
<keyword evidence="10" id="KW-1185">Reference proteome</keyword>
<comment type="pathway">
    <text evidence="7">Amino-acid degradation; L-histidine degradation into L-glutamate; N-formimidoyl-L-glutamate from L-histidine: step 3/3.</text>
</comment>
<dbReference type="NCBIfam" id="TIGR01224">
    <property type="entry name" value="hutI"/>
    <property type="match status" value="1"/>
</dbReference>
<dbReference type="HAMAP" id="MF_00372">
    <property type="entry name" value="HutI"/>
    <property type="match status" value="1"/>
</dbReference>
<feature type="binding site" evidence="7">
    <location>
        <position position="245"/>
    </location>
    <ligand>
        <name>4-imidazolone-5-propanoate</name>
        <dbReference type="ChEBI" id="CHEBI:77893"/>
    </ligand>
</feature>
<feature type="binding site" evidence="7">
    <location>
        <position position="242"/>
    </location>
    <ligand>
        <name>Fe(3+)</name>
        <dbReference type="ChEBI" id="CHEBI:29034"/>
    </ligand>
</feature>
<feature type="binding site" evidence="7">
    <location>
        <position position="317"/>
    </location>
    <ligand>
        <name>Zn(2+)</name>
        <dbReference type="ChEBI" id="CHEBI:29105"/>
    </ligand>
</feature>
<evidence type="ECO:0000256" key="1">
    <source>
        <dbReference type="ARBA" id="ARBA00012864"/>
    </source>
</evidence>
<name>A0ABT3A4Z6_9ALTE</name>
<keyword evidence="2 7" id="KW-0479">Metal-binding</keyword>
<feature type="domain" description="Amidohydrolase-related" evidence="8">
    <location>
        <begin position="64"/>
        <end position="402"/>
    </location>
</feature>
<sequence>MSTHCDLLITNVNLATMQKDSHQAYGAIYDGCLAVKEGKILFAGKAEEQDFAPKNAIDGNHRWLTPGLIDCHTHLVYGGNRAQEFEKRLQGVSYEEISKQGGGINSTVTATRAASEQALLDSATKRARRLMLEGVTTIEVKSGYGLDLNTELRMLDVTKQLEHALPVNVVSTFLGAHTVPPEYKDASDDYVSLICDKIMPAVAAQGIASFVDVFCEGIGFSPAQSEKIFQAAARNDLKIKAHVEQLSDLKGAALAAKYHAVSVDHLEYLNPEDILALSAANTVAVMLPGAFYFLNEKQLPPINALREAGVPMAVATDLNPGSSPLASLLTAMNMACTLFKLTPEEALAGATRHGAQALALDNKGQLAAGFDADFCLWDIEHPAELSYGINLVKPDDVWIGGEHVHLHP</sequence>
<feature type="binding site" evidence="7">
    <location>
        <position position="144"/>
    </location>
    <ligand>
        <name>4-imidazolone-5-propanoate</name>
        <dbReference type="ChEBI" id="CHEBI:77893"/>
    </ligand>
</feature>
<evidence type="ECO:0000256" key="4">
    <source>
        <dbReference type="ARBA" id="ARBA00022808"/>
    </source>
</evidence>
<evidence type="ECO:0000256" key="6">
    <source>
        <dbReference type="ARBA" id="ARBA00023004"/>
    </source>
</evidence>
<feature type="binding site" evidence="7">
    <location>
        <position position="74"/>
    </location>
    <ligand>
        <name>Fe(3+)</name>
        <dbReference type="ChEBI" id="CHEBI:29034"/>
    </ligand>
</feature>
<feature type="binding site" evidence="7">
    <location>
        <position position="321"/>
    </location>
    <ligand>
        <name>N-formimidoyl-L-glutamate</name>
        <dbReference type="ChEBI" id="CHEBI:58928"/>
    </ligand>
</feature>
<keyword evidence="7" id="KW-0963">Cytoplasm</keyword>
<reference evidence="9 10" key="1">
    <citation type="submission" date="2022-10" db="EMBL/GenBank/DDBJ databases">
        <title>Aestuariibacter sp. AA17 isolated from Montipora capitata coral fragment.</title>
        <authorList>
            <person name="Emsley S.A."/>
            <person name="Pfannmuller K.M."/>
            <person name="Loughran R.M."/>
            <person name="Shlafstein M."/>
            <person name="Papke E."/>
            <person name="Saw J.H."/>
            <person name="Ushijima B."/>
            <person name="Videau P."/>
        </authorList>
    </citation>
    <scope>NUCLEOTIDE SEQUENCE [LARGE SCALE GENOMIC DNA]</scope>
    <source>
        <strain evidence="9 10">AA17</strain>
    </source>
</reference>
<proteinExistence type="inferred from homology"/>
<dbReference type="EC" id="3.5.2.7" evidence="1 7"/>
<feature type="binding site" evidence="7">
    <location>
        <position position="72"/>
    </location>
    <ligand>
        <name>Zn(2+)</name>
        <dbReference type="ChEBI" id="CHEBI:29105"/>
    </ligand>
</feature>
<comment type="catalytic activity">
    <reaction evidence="7">
        <text>4-imidazolone-5-propanoate + H2O = N-formimidoyl-L-glutamate</text>
        <dbReference type="Rhea" id="RHEA:23660"/>
        <dbReference type="ChEBI" id="CHEBI:15377"/>
        <dbReference type="ChEBI" id="CHEBI:58928"/>
        <dbReference type="ChEBI" id="CHEBI:77893"/>
        <dbReference type="EC" id="3.5.2.7"/>
    </reaction>
</comment>
<evidence type="ECO:0000256" key="5">
    <source>
        <dbReference type="ARBA" id="ARBA00022833"/>
    </source>
</evidence>
<dbReference type="InterPro" id="IPR006680">
    <property type="entry name" value="Amidohydro-rel"/>
</dbReference>
<evidence type="ECO:0000256" key="7">
    <source>
        <dbReference type="HAMAP-Rule" id="MF_00372"/>
    </source>
</evidence>
<evidence type="ECO:0000259" key="8">
    <source>
        <dbReference type="Pfam" id="PF01979"/>
    </source>
</evidence>
<dbReference type="SUPFAM" id="SSF51338">
    <property type="entry name" value="Composite domain of metallo-dependent hydrolases"/>
    <property type="match status" value="1"/>
</dbReference>
<protein>
    <recommendedName>
        <fullName evidence="1 7">Imidazolonepropionase</fullName>
        <ecNumber evidence="1 7">3.5.2.7</ecNumber>
    </recommendedName>
    <alternativeName>
        <fullName evidence="7">Imidazolone-5-propionate hydrolase</fullName>
    </alternativeName>
</protein>
<dbReference type="InterPro" id="IPR005920">
    <property type="entry name" value="HutI"/>
</dbReference>
<dbReference type="SUPFAM" id="SSF51556">
    <property type="entry name" value="Metallo-dependent hydrolases"/>
    <property type="match status" value="1"/>
</dbReference>
<organism evidence="9 10">
    <name type="scientific">Fluctibacter corallii</name>
    <dbReference type="NCBI Taxonomy" id="2984329"/>
    <lineage>
        <taxon>Bacteria</taxon>
        <taxon>Pseudomonadati</taxon>
        <taxon>Pseudomonadota</taxon>
        <taxon>Gammaproteobacteria</taxon>
        <taxon>Alteromonadales</taxon>
        <taxon>Alteromonadaceae</taxon>
        <taxon>Fluctibacter</taxon>
    </lineage>
</organism>
<dbReference type="GO" id="GO:0050480">
    <property type="term" value="F:imidazolonepropionase activity"/>
    <property type="evidence" value="ECO:0007669"/>
    <property type="project" value="UniProtKB-EC"/>
</dbReference>
<comment type="subcellular location">
    <subcellularLocation>
        <location evidence="7">Cytoplasm</location>
    </subcellularLocation>
</comment>
<keyword evidence="6 7" id="KW-0408">Iron</keyword>
<evidence type="ECO:0000313" key="9">
    <source>
        <dbReference type="EMBL" id="MCV2883751.1"/>
    </source>
</evidence>
<feature type="binding site" evidence="7">
    <location>
        <position position="177"/>
    </location>
    <ligand>
        <name>4-imidazolone-5-propanoate</name>
        <dbReference type="ChEBI" id="CHEBI:77893"/>
    </ligand>
</feature>
<comment type="similarity">
    <text evidence="7">Belongs to the metallo-dependent hydrolases superfamily. HutI family.</text>
</comment>
<dbReference type="InterPro" id="IPR032466">
    <property type="entry name" value="Metal_Hydrolase"/>
</dbReference>